<dbReference type="Gene3D" id="3.90.1750.20">
    <property type="entry name" value="Putative Large Serine Recombinase, Chain B, Domain 2"/>
    <property type="match status" value="1"/>
</dbReference>
<name>A7VYL2_9FIRM</name>
<gene>
    <name evidence="1" type="ORF">CLOLEP_03690</name>
</gene>
<dbReference type="eggNOG" id="COG1961">
    <property type="taxonomic scope" value="Bacteria"/>
</dbReference>
<comment type="caution">
    <text evidence="1">The sequence shown here is derived from an EMBL/GenBank/DDBJ whole genome shotgun (WGS) entry which is preliminary data.</text>
</comment>
<reference evidence="1 2" key="1">
    <citation type="submission" date="2007-08" db="EMBL/GenBank/DDBJ databases">
        <title>Draft genome sequence of Clostridium leptum (DSM 753).</title>
        <authorList>
            <person name="Sudarsanam P."/>
            <person name="Ley R."/>
            <person name="Guruge J."/>
            <person name="Turnbaugh P.J."/>
            <person name="Mahowald M."/>
            <person name="Liep D."/>
            <person name="Gordon J."/>
        </authorList>
    </citation>
    <scope>NUCLEOTIDE SEQUENCE [LARGE SCALE GENOMIC DNA]</scope>
    <source>
        <strain evidence="1 2">DSM 753</strain>
    </source>
</reference>
<evidence type="ECO:0000313" key="2">
    <source>
        <dbReference type="Proteomes" id="UP000003490"/>
    </source>
</evidence>
<protein>
    <recommendedName>
        <fullName evidence="3">Recombinase domain-containing protein</fullName>
    </recommendedName>
</protein>
<dbReference type="InterPro" id="IPR038109">
    <property type="entry name" value="DNA_bind_recomb_sf"/>
</dbReference>
<dbReference type="Proteomes" id="UP000003490">
    <property type="component" value="Unassembled WGS sequence"/>
</dbReference>
<sequence length="131" mass="14851">MSRLTQVDLPRGIRFIAIQERVDILTGDGVEMTPFHNISKEWYAAQTSKKIRAVWQAKADNGRRVSSAVPFGHMKAPNDKEKWLIDEPAAKAVRKIYALCLAGRGASQIARQLEKEQILIINASTDYMRKR</sequence>
<evidence type="ECO:0000313" key="1">
    <source>
        <dbReference type="EMBL" id="EDO59640.1"/>
    </source>
</evidence>
<reference evidence="1 2" key="2">
    <citation type="submission" date="2007-08" db="EMBL/GenBank/DDBJ databases">
        <authorList>
            <person name="Fulton L."/>
            <person name="Clifton S."/>
            <person name="Fulton B."/>
            <person name="Xu J."/>
            <person name="Minx P."/>
            <person name="Pepin K.H."/>
            <person name="Johnson M."/>
            <person name="Thiruvilangam P."/>
            <person name="Bhonagiri V."/>
            <person name="Nash W.E."/>
            <person name="Wang C."/>
            <person name="Mardis E.R."/>
            <person name="Wilson R.K."/>
        </authorList>
    </citation>
    <scope>NUCLEOTIDE SEQUENCE [LARGE SCALE GENOMIC DNA]</scope>
    <source>
        <strain evidence="1 2">DSM 753</strain>
    </source>
</reference>
<dbReference type="HOGENOM" id="CLU_1923929_0_0_9"/>
<organism evidence="1 2">
    <name type="scientific">[Clostridium] leptum DSM 753</name>
    <dbReference type="NCBI Taxonomy" id="428125"/>
    <lineage>
        <taxon>Bacteria</taxon>
        <taxon>Bacillati</taxon>
        <taxon>Bacillota</taxon>
        <taxon>Clostridia</taxon>
        <taxon>Eubacteriales</taxon>
        <taxon>Oscillospiraceae</taxon>
        <taxon>Oscillospiraceae incertae sedis</taxon>
    </lineage>
</organism>
<accession>A7VYL2</accession>
<proteinExistence type="predicted"/>
<dbReference type="AlphaFoldDB" id="A7VYL2"/>
<evidence type="ECO:0008006" key="3">
    <source>
        <dbReference type="Google" id="ProtNLM"/>
    </source>
</evidence>
<dbReference type="EMBL" id="ABCB02000021">
    <property type="protein sequence ID" value="EDO59640.1"/>
    <property type="molecule type" value="Genomic_DNA"/>
</dbReference>